<dbReference type="AlphaFoldDB" id="A0A0E9X573"/>
<accession>A0A0E9X573</accession>
<protein>
    <submittedName>
        <fullName evidence="1">Uncharacterized protein</fullName>
    </submittedName>
</protein>
<name>A0A0E9X573_ANGAN</name>
<reference evidence="1" key="2">
    <citation type="journal article" date="2015" name="Fish Shellfish Immunol.">
        <title>Early steps in the European eel (Anguilla anguilla)-Vibrio vulnificus interaction in the gills: Role of the RtxA13 toxin.</title>
        <authorList>
            <person name="Callol A."/>
            <person name="Pajuelo D."/>
            <person name="Ebbesson L."/>
            <person name="Teles M."/>
            <person name="MacKenzie S."/>
            <person name="Amaro C."/>
        </authorList>
    </citation>
    <scope>NUCLEOTIDE SEQUENCE</scope>
</reference>
<proteinExistence type="predicted"/>
<sequence length="122" mass="13908">MSLPCFLHPSRYNYSRSAPTCLLDVTIFHTTGHTMHYRKGAKWKRGPENGQQVAMVHLCTVKLMNLCLPNHDGKKTAISSHCKPLVTVIMNLFIPRLQGQACTWRKCILEAKLPRTTFFLPL</sequence>
<dbReference type="EMBL" id="GBXM01011537">
    <property type="protein sequence ID" value="JAH97040.1"/>
    <property type="molecule type" value="Transcribed_RNA"/>
</dbReference>
<reference evidence="1" key="1">
    <citation type="submission" date="2014-11" db="EMBL/GenBank/DDBJ databases">
        <authorList>
            <person name="Amaro Gonzalez C."/>
        </authorList>
    </citation>
    <scope>NUCLEOTIDE SEQUENCE</scope>
</reference>
<evidence type="ECO:0000313" key="1">
    <source>
        <dbReference type="EMBL" id="JAH97040.1"/>
    </source>
</evidence>
<organism evidence="1">
    <name type="scientific">Anguilla anguilla</name>
    <name type="common">European freshwater eel</name>
    <name type="synonym">Muraena anguilla</name>
    <dbReference type="NCBI Taxonomy" id="7936"/>
    <lineage>
        <taxon>Eukaryota</taxon>
        <taxon>Metazoa</taxon>
        <taxon>Chordata</taxon>
        <taxon>Craniata</taxon>
        <taxon>Vertebrata</taxon>
        <taxon>Euteleostomi</taxon>
        <taxon>Actinopterygii</taxon>
        <taxon>Neopterygii</taxon>
        <taxon>Teleostei</taxon>
        <taxon>Anguilliformes</taxon>
        <taxon>Anguillidae</taxon>
        <taxon>Anguilla</taxon>
    </lineage>
</organism>